<dbReference type="Gene3D" id="1.10.3360.10">
    <property type="entry name" value="VPA0735-like domain"/>
    <property type="match status" value="1"/>
</dbReference>
<evidence type="ECO:0000313" key="4">
    <source>
        <dbReference type="Proteomes" id="UP001165586"/>
    </source>
</evidence>
<accession>A0ABT2GWX4</accession>
<dbReference type="EMBL" id="JANLCJ010000001">
    <property type="protein sequence ID" value="MCS5732459.1"/>
    <property type="molecule type" value="Genomic_DNA"/>
</dbReference>
<dbReference type="PANTHER" id="PTHR36509:SF3">
    <property type="entry name" value="SIGNAL PEPTIDE PROTEIN"/>
    <property type="match status" value="1"/>
</dbReference>
<keyword evidence="4" id="KW-1185">Reference proteome</keyword>
<dbReference type="Gene3D" id="2.60.120.600">
    <property type="entry name" value="Domain of unknown function DUF1214, C-terminal domain"/>
    <property type="match status" value="1"/>
</dbReference>
<proteinExistence type="predicted"/>
<evidence type="ECO:0000313" key="3">
    <source>
        <dbReference type="EMBL" id="MCS5732459.1"/>
    </source>
</evidence>
<dbReference type="InterPro" id="IPR010679">
    <property type="entry name" value="DUF1254"/>
</dbReference>
<dbReference type="PANTHER" id="PTHR36509">
    <property type="entry name" value="BLL3101 PROTEIN"/>
    <property type="match status" value="1"/>
</dbReference>
<dbReference type="RefSeq" id="WP_259537084.1">
    <property type="nucleotide sequence ID" value="NZ_JANLCJ010000001.1"/>
</dbReference>
<feature type="domain" description="DUF1254" evidence="2">
    <location>
        <begin position="44"/>
        <end position="176"/>
    </location>
</feature>
<evidence type="ECO:0000259" key="2">
    <source>
        <dbReference type="Pfam" id="PF06863"/>
    </source>
</evidence>
<dbReference type="InterPro" id="IPR037049">
    <property type="entry name" value="DUF1214_C_sf"/>
</dbReference>
<evidence type="ECO:0000259" key="1">
    <source>
        <dbReference type="Pfam" id="PF06742"/>
    </source>
</evidence>
<dbReference type="Pfam" id="PF06863">
    <property type="entry name" value="DUF1254"/>
    <property type="match status" value="1"/>
</dbReference>
<reference evidence="3" key="1">
    <citation type="submission" date="2022-08" db="EMBL/GenBank/DDBJ databases">
        <authorList>
            <person name="Deng Y."/>
            <person name="Han X.-F."/>
            <person name="Zhang Y.-Q."/>
        </authorList>
    </citation>
    <scope>NUCLEOTIDE SEQUENCE</scope>
    <source>
        <strain evidence="3">CPCC 203386</strain>
    </source>
</reference>
<name>A0ABT2GWX4_9MICO</name>
<sequence>MTDSNVSERLITSRVVEAAIWGIPGVNSQAMLEAFTTAVGGGPNQLLFWPRPSDWTNQSLTPNTDALYLMPFYDTSETGPLVLEIPPADDGSIVGSVMDLWQTPLDEVGPAGRDAGQGGKYLLTPPGYKDTIPEGYLLLPSETFQGYALLRSIPASNSAADLDAAVAYMKRVRLYPLATDADGPSADAPFVDGTGVIFDSTIPYDLRFFQSLDRIVQKEPWIDRDRRMIDLLASIGIRKGQPFAPNREHAERLLAGLADAREWLDQQYESFSPFFPGTHWFLPGDPDLMRSWAVSWGDPDHYPADARGVIYYWGFSSLKHAGTGGHQLYTFTTRDNNGDPLHGADSHTLAVPPNVPAAQYWSVTAYDRATHALIREVPVASRSSLESGLAAADDGTVTIYFAPTAPDGFEGNWIPTRPDKDFELIFRFYGVEKAVGDGTWALPDVQTAGARS</sequence>
<dbReference type="SUPFAM" id="SSF160935">
    <property type="entry name" value="VPA0735-like"/>
    <property type="match status" value="1"/>
</dbReference>
<dbReference type="InterPro" id="IPR010621">
    <property type="entry name" value="DUF1214"/>
</dbReference>
<dbReference type="Gene3D" id="2.60.40.1610">
    <property type="entry name" value="Domain of unknown function DUF1254"/>
    <property type="match status" value="1"/>
</dbReference>
<protein>
    <submittedName>
        <fullName evidence="3">DUF1254 domain-containing protein</fullName>
    </submittedName>
</protein>
<dbReference type="InterPro" id="IPR037050">
    <property type="entry name" value="DUF1254_sf"/>
</dbReference>
<feature type="domain" description="DUF1214" evidence="1">
    <location>
        <begin position="327"/>
        <end position="431"/>
    </location>
</feature>
<gene>
    <name evidence="3" type="ORF">N1032_01705</name>
</gene>
<dbReference type="Pfam" id="PF06742">
    <property type="entry name" value="DUF1214"/>
    <property type="match status" value="1"/>
</dbReference>
<comment type="caution">
    <text evidence="3">The sequence shown here is derived from an EMBL/GenBank/DDBJ whole genome shotgun (WGS) entry which is preliminary data.</text>
</comment>
<organism evidence="3 4">
    <name type="scientific">Herbiconiux daphne</name>
    <dbReference type="NCBI Taxonomy" id="2970914"/>
    <lineage>
        <taxon>Bacteria</taxon>
        <taxon>Bacillati</taxon>
        <taxon>Actinomycetota</taxon>
        <taxon>Actinomycetes</taxon>
        <taxon>Micrococcales</taxon>
        <taxon>Microbacteriaceae</taxon>
        <taxon>Herbiconiux</taxon>
    </lineage>
</organism>
<dbReference type="Proteomes" id="UP001165586">
    <property type="component" value="Unassembled WGS sequence"/>
</dbReference>